<feature type="chain" id="PRO_5038725976" description="Secreted Protein" evidence="1">
    <location>
        <begin position="31"/>
        <end position="153"/>
    </location>
</feature>
<dbReference type="PROSITE" id="PS51318">
    <property type="entry name" value="TAT"/>
    <property type="match status" value="1"/>
</dbReference>
<evidence type="ECO:0000313" key="2">
    <source>
        <dbReference type="EMBL" id="CQR59740.1"/>
    </source>
</evidence>
<accession>A0A0F7VLM2</accession>
<protein>
    <recommendedName>
        <fullName evidence="4">Secreted Protein</fullName>
    </recommendedName>
</protein>
<dbReference type="InterPro" id="IPR006311">
    <property type="entry name" value="TAT_signal"/>
</dbReference>
<dbReference type="AlphaFoldDB" id="A0A0F7VLM2"/>
<reference evidence="2 3" key="1">
    <citation type="submission" date="2015-02" db="EMBL/GenBank/DDBJ databases">
        <authorList>
            <person name="Gomez-Escribano P.J."/>
        </authorList>
    </citation>
    <scope>NUCLEOTIDE SEQUENCE [LARGE SCALE GENOMIC DNA]</scope>
    <source>
        <strain evidence="3">C34 (DSM 42122 / NRRL B-24963)</strain>
    </source>
</reference>
<name>A0A0F7VLM2_STRLW</name>
<dbReference type="RefSeq" id="WP_029387070.1">
    <property type="nucleotide sequence ID" value="NZ_AZSD01000507.1"/>
</dbReference>
<dbReference type="EMBL" id="LN831790">
    <property type="protein sequence ID" value="CQR59740.1"/>
    <property type="molecule type" value="Genomic_DNA"/>
</dbReference>
<dbReference type="KEGG" id="sle:sle_02780"/>
<dbReference type="Proteomes" id="UP000035016">
    <property type="component" value="Chromosome Chromosome"/>
</dbReference>
<keyword evidence="1" id="KW-0732">Signal</keyword>
<evidence type="ECO:0000313" key="3">
    <source>
        <dbReference type="Proteomes" id="UP000035016"/>
    </source>
</evidence>
<evidence type="ECO:0008006" key="4">
    <source>
        <dbReference type="Google" id="ProtNLM"/>
    </source>
</evidence>
<sequence length="153" mass="16304">MHITTPGAGRRRRTALAAAVGALLAGTVLASPARAAATATTCGMREGITMRDSVGNVFGRALYCDNLPSDVYARAAFDAPVTGWLVLSPSWFTCYTNGPKDTQGNTVWYYTQGDQVGEMPRIKAWGTVPAEVVQVPAGAAHPYPADLPRCPWY</sequence>
<evidence type="ECO:0000256" key="1">
    <source>
        <dbReference type="SAM" id="SignalP"/>
    </source>
</evidence>
<feature type="signal peptide" evidence="1">
    <location>
        <begin position="1"/>
        <end position="30"/>
    </location>
</feature>
<gene>
    <name evidence="2" type="primary">sle_02780</name>
</gene>
<organism evidence="2 3">
    <name type="scientific">Streptomyces leeuwenhoekii</name>
    <dbReference type="NCBI Taxonomy" id="1437453"/>
    <lineage>
        <taxon>Bacteria</taxon>
        <taxon>Bacillati</taxon>
        <taxon>Actinomycetota</taxon>
        <taxon>Actinomycetes</taxon>
        <taxon>Kitasatosporales</taxon>
        <taxon>Streptomycetaceae</taxon>
        <taxon>Streptomyces</taxon>
    </lineage>
</organism>
<proteinExistence type="predicted"/>